<accession>A0AAQ3L709</accession>
<gene>
    <name evidence="1" type="ORF">RZN69_17295</name>
    <name evidence="2" type="ORF">RZN69_17540</name>
    <name evidence="3" type="ORF">RZN69_17785</name>
    <name evidence="4" type="ORF">RZN69_18030</name>
</gene>
<dbReference type="KEGG" id="puo:RZN69_17785"/>
<reference evidence="3 5" key="1">
    <citation type="submission" date="2023-10" db="EMBL/GenBank/DDBJ databases">
        <title>Rubellicoccus peritrichatus gen. nov., sp. nov., isolated from an algae of coral reef tank.</title>
        <authorList>
            <person name="Luo J."/>
        </authorList>
    </citation>
    <scope>NUCLEOTIDE SEQUENCE [LARGE SCALE GENOMIC DNA]</scope>
    <source>
        <strain evidence="3 5">CR14</strain>
    </source>
</reference>
<dbReference type="EMBL" id="CP136920">
    <property type="protein sequence ID" value="WOO40475.1"/>
    <property type="molecule type" value="Genomic_DNA"/>
</dbReference>
<dbReference type="KEGG" id="puo:RZN69_17295"/>
<keyword evidence="5" id="KW-1185">Reference proteome</keyword>
<evidence type="ECO:0000313" key="3">
    <source>
        <dbReference type="EMBL" id="WOO40475.1"/>
    </source>
</evidence>
<dbReference type="Proteomes" id="UP001304300">
    <property type="component" value="Chromosome"/>
</dbReference>
<evidence type="ECO:0000313" key="1">
    <source>
        <dbReference type="EMBL" id="WOO40377.1"/>
    </source>
</evidence>
<evidence type="ECO:0000313" key="2">
    <source>
        <dbReference type="EMBL" id="WOO40426.1"/>
    </source>
</evidence>
<name>A0AAQ3L709_9BACT</name>
<evidence type="ECO:0000313" key="4">
    <source>
        <dbReference type="EMBL" id="WOO40524.1"/>
    </source>
</evidence>
<dbReference type="EMBL" id="CP136920">
    <property type="protein sequence ID" value="WOO40426.1"/>
    <property type="molecule type" value="Genomic_DNA"/>
</dbReference>
<dbReference type="RefSeq" id="WP_317832594.1">
    <property type="nucleotide sequence ID" value="NZ_CP136920.1"/>
</dbReference>
<dbReference type="KEGG" id="puo:RZN69_17540"/>
<dbReference type="KEGG" id="puo:RZN69_18030"/>
<protein>
    <submittedName>
        <fullName evidence="3">Uncharacterized protein</fullName>
    </submittedName>
</protein>
<dbReference type="EMBL" id="CP136920">
    <property type="protein sequence ID" value="WOO40377.1"/>
    <property type="molecule type" value="Genomic_DNA"/>
</dbReference>
<evidence type="ECO:0000313" key="5">
    <source>
        <dbReference type="Proteomes" id="UP001304300"/>
    </source>
</evidence>
<dbReference type="AlphaFoldDB" id="A0AAQ3L709"/>
<dbReference type="EMBL" id="CP136920">
    <property type="protein sequence ID" value="WOO40524.1"/>
    <property type="molecule type" value="Genomic_DNA"/>
</dbReference>
<sequence length="120" mass="13265">MSAKVQGTAHVFGTGATITNASVTAISAGHEFNLNDTVPDENGVTVETRRDDRVKKVNVRLRFQSSYTPADIGEVLTLANMNDPDFNDTYEIVRKGNESQARGYSECSYDLEKYEQINPT</sequence>
<organism evidence="3 5">
    <name type="scientific">Rubellicoccus peritrichatus</name>
    <dbReference type="NCBI Taxonomy" id="3080537"/>
    <lineage>
        <taxon>Bacteria</taxon>
        <taxon>Pseudomonadati</taxon>
        <taxon>Verrucomicrobiota</taxon>
        <taxon>Opitutia</taxon>
        <taxon>Puniceicoccales</taxon>
        <taxon>Cerasicoccaceae</taxon>
        <taxon>Rubellicoccus</taxon>
    </lineage>
</organism>
<proteinExistence type="predicted"/>